<dbReference type="AlphaFoldDB" id="A0A4Y2MKI9"/>
<feature type="domain" description="CCHC-type" evidence="2">
    <location>
        <begin position="37"/>
        <end position="52"/>
    </location>
</feature>
<dbReference type="SUPFAM" id="SSF57756">
    <property type="entry name" value="Retrovirus zinc finger-like domains"/>
    <property type="match status" value="1"/>
</dbReference>
<dbReference type="InterPro" id="IPR036691">
    <property type="entry name" value="Endo/exonu/phosph_ase_sf"/>
</dbReference>
<dbReference type="InterPro" id="IPR052560">
    <property type="entry name" value="RdDP_mobile_element"/>
</dbReference>
<dbReference type="Proteomes" id="UP000499080">
    <property type="component" value="Unassembled WGS sequence"/>
</dbReference>
<dbReference type="SMART" id="SM00343">
    <property type="entry name" value="ZnF_C2HC"/>
    <property type="match status" value="2"/>
</dbReference>
<evidence type="ECO:0000256" key="1">
    <source>
        <dbReference type="PROSITE-ProRule" id="PRU00047"/>
    </source>
</evidence>
<comment type="caution">
    <text evidence="3">The sequence shown here is derived from an EMBL/GenBank/DDBJ whole genome shotgun (WGS) entry which is preliminary data.</text>
</comment>
<dbReference type="SUPFAM" id="SSF56219">
    <property type="entry name" value="DNase I-like"/>
    <property type="match status" value="1"/>
</dbReference>
<dbReference type="GO" id="GO:0008270">
    <property type="term" value="F:zinc ion binding"/>
    <property type="evidence" value="ECO:0007669"/>
    <property type="project" value="UniProtKB-KW"/>
</dbReference>
<dbReference type="InterPro" id="IPR001878">
    <property type="entry name" value="Znf_CCHC"/>
</dbReference>
<dbReference type="Pfam" id="PF14529">
    <property type="entry name" value="Exo_endo_phos_2"/>
    <property type="match status" value="1"/>
</dbReference>
<dbReference type="OrthoDB" id="6433575at2759"/>
<dbReference type="PANTHER" id="PTHR36688">
    <property type="entry name" value="ENDO/EXONUCLEASE/PHOSPHATASE DOMAIN-CONTAINING PROTEIN"/>
    <property type="match status" value="1"/>
</dbReference>
<dbReference type="Gene3D" id="3.60.10.10">
    <property type="entry name" value="Endonuclease/exonuclease/phosphatase"/>
    <property type="match status" value="1"/>
</dbReference>
<dbReference type="GO" id="GO:0003676">
    <property type="term" value="F:nucleic acid binding"/>
    <property type="evidence" value="ECO:0007669"/>
    <property type="project" value="InterPro"/>
</dbReference>
<organism evidence="3 4">
    <name type="scientific">Araneus ventricosus</name>
    <name type="common">Orbweaver spider</name>
    <name type="synonym">Epeira ventricosa</name>
    <dbReference type="NCBI Taxonomy" id="182803"/>
    <lineage>
        <taxon>Eukaryota</taxon>
        <taxon>Metazoa</taxon>
        <taxon>Ecdysozoa</taxon>
        <taxon>Arthropoda</taxon>
        <taxon>Chelicerata</taxon>
        <taxon>Arachnida</taxon>
        <taxon>Araneae</taxon>
        <taxon>Araneomorphae</taxon>
        <taxon>Entelegynae</taxon>
        <taxon>Araneoidea</taxon>
        <taxon>Araneidae</taxon>
        <taxon>Araneus</taxon>
    </lineage>
</organism>
<protein>
    <recommendedName>
        <fullName evidence="2">CCHC-type domain-containing protein</fullName>
    </recommendedName>
</protein>
<evidence type="ECO:0000313" key="4">
    <source>
        <dbReference type="Proteomes" id="UP000499080"/>
    </source>
</evidence>
<evidence type="ECO:0000313" key="3">
    <source>
        <dbReference type="EMBL" id="GBN27183.1"/>
    </source>
</evidence>
<evidence type="ECO:0000259" key="2">
    <source>
        <dbReference type="PROSITE" id="PS50158"/>
    </source>
</evidence>
<dbReference type="EMBL" id="BGPR01007484">
    <property type="protein sequence ID" value="GBN27183.1"/>
    <property type="molecule type" value="Genomic_DNA"/>
</dbReference>
<dbReference type="PANTHER" id="PTHR36688:SF2">
    <property type="entry name" value="ENDONUCLEASE_EXONUCLEASE_PHOSPHATASE DOMAIN-CONTAINING PROTEIN"/>
    <property type="match status" value="1"/>
</dbReference>
<keyword evidence="1" id="KW-0863">Zinc-finger</keyword>
<reference evidence="3 4" key="1">
    <citation type="journal article" date="2019" name="Sci. Rep.">
        <title>Orb-weaving spider Araneus ventricosus genome elucidates the spidroin gene catalogue.</title>
        <authorList>
            <person name="Kono N."/>
            <person name="Nakamura H."/>
            <person name="Ohtoshi R."/>
            <person name="Moran D.A.P."/>
            <person name="Shinohara A."/>
            <person name="Yoshida Y."/>
            <person name="Fujiwara M."/>
            <person name="Mori M."/>
            <person name="Tomita M."/>
            <person name="Arakawa K."/>
        </authorList>
    </citation>
    <scope>NUCLEOTIDE SEQUENCE [LARGE SCALE GENOMIC DNA]</scope>
</reference>
<proteinExistence type="predicted"/>
<sequence length="352" mass="40646">MPTKHFILTFNTPRLPEYIKAGYVRCSLRLYIPNPLRCFKCQRFGHSKTNCRGTLICARCAVAGHESTGCTAVEKCVNCQVCSVYLPPHDDIRQQDLDTLVDQLPTFILLGDFNGHSALWGSDVTNSRGRQIERFISNNCLCLLNNDEKTYFHEPTRTFHSLDLVICSPGLMPLLDFTVGNYLYNSDHFPLIVSYADSGGAIQYPPRYLFQRADWEKFMQLANVTESMVCTADITEAVQNVVDCIINAANNSIPKSSPRLKKFRRPWWNEACRDSRREEKKQWNIFRRYPTTENHVAFKRAKALARRIRRRSQRESWINFISSITSSISSKQLWKKKSSLLMGFIVNFPFLF</sequence>
<dbReference type="InterPro" id="IPR036875">
    <property type="entry name" value="Znf_CCHC_sf"/>
</dbReference>
<gene>
    <name evidence="3" type="ORF">AVEN_46574_1</name>
</gene>
<keyword evidence="4" id="KW-1185">Reference proteome</keyword>
<dbReference type="PROSITE" id="PS50158">
    <property type="entry name" value="ZF_CCHC"/>
    <property type="match status" value="1"/>
</dbReference>
<accession>A0A4Y2MKI9</accession>
<keyword evidence="1" id="KW-0862">Zinc</keyword>
<dbReference type="GO" id="GO:0003824">
    <property type="term" value="F:catalytic activity"/>
    <property type="evidence" value="ECO:0007669"/>
    <property type="project" value="InterPro"/>
</dbReference>
<keyword evidence="1" id="KW-0479">Metal-binding</keyword>
<name>A0A4Y2MKI9_ARAVE</name>
<dbReference type="InterPro" id="IPR005135">
    <property type="entry name" value="Endo/exonuclease/phosphatase"/>
</dbReference>